<organism evidence="12 13">
    <name type="scientific">Sporomusa malonica</name>
    <dbReference type="NCBI Taxonomy" id="112901"/>
    <lineage>
        <taxon>Bacteria</taxon>
        <taxon>Bacillati</taxon>
        <taxon>Bacillota</taxon>
        <taxon>Negativicutes</taxon>
        <taxon>Selenomonadales</taxon>
        <taxon>Sporomusaceae</taxon>
        <taxon>Sporomusa</taxon>
    </lineage>
</organism>
<feature type="domain" description="Alpha-D-phosphohexomutase alpha/beta/alpha" evidence="9">
    <location>
        <begin position="2"/>
        <end position="125"/>
    </location>
</feature>
<dbReference type="Proteomes" id="UP000192738">
    <property type="component" value="Unassembled WGS sequence"/>
</dbReference>
<dbReference type="EMBL" id="FWXI01000026">
    <property type="protein sequence ID" value="SMD10436.1"/>
    <property type="molecule type" value="Genomic_DNA"/>
</dbReference>
<dbReference type="OrthoDB" id="9806956at2"/>
<evidence type="ECO:0000259" key="11">
    <source>
        <dbReference type="Pfam" id="PF02880"/>
    </source>
</evidence>
<comment type="cofactor">
    <cofactor evidence="1">
        <name>Mg(2+)</name>
        <dbReference type="ChEBI" id="CHEBI:18420"/>
    </cofactor>
</comment>
<dbReference type="PANTHER" id="PTHR43771:SF2">
    <property type="entry name" value="PHOSPHOMANNOMUTASE_PHOSPHOGLUCOMUTASE"/>
    <property type="match status" value="1"/>
</dbReference>
<sequence>MNIFQACDIRGVAGRELTDVMARRIALAVGVKLTGQKVVVGGDIRLSTPSLQRIMIDGLAESGCQVIDIGTVATPVFYYALKATGATGGVMVTASHNPAQYNGFKLVLGPQPVSEEDVAQIGQMVAINARTQGQGSVRQLPVIADYIEHTASKARSGRLKVVVDAGNGATATIAPKLFQRLGYEVIEINCTPDGRFPNHPPNPALAENLTALGEAVRASGAALGIGFDGDGDRVGFVDETGHALDNDDIMVLIAQFYLAREKGAIIYDAKCSMVVPEEVTKAGGRAIMARAGHTFSKAAFLRENALFAGEISGHFFFRELGYDDGMFSGLKVCELVADQGSLAAQVDNIPNYLLTPDIRVPYLGADKAAVLMQVADKLVNYSPNLIDGVRIEFDDGWGMIRASVTEPLFTLRFEAKSEGRLKEITAILLNALPSDVRVAVSDKLPKQCVQSTGKLCV</sequence>
<dbReference type="InterPro" id="IPR005846">
    <property type="entry name" value="A-D-PHexomutase_a/b/a-III"/>
</dbReference>
<dbReference type="GO" id="GO:0016868">
    <property type="term" value="F:intramolecular phosphotransferase activity"/>
    <property type="evidence" value="ECO:0007669"/>
    <property type="project" value="InterPro"/>
</dbReference>
<feature type="domain" description="Alpha-D-phosphohexomutase alpha/beta/alpha" evidence="11">
    <location>
        <begin position="246"/>
        <end position="347"/>
    </location>
</feature>
<dbReference type="PRINTS" id="PR00509">
    <property type="entry name" value="PGMPMM"/>
</dbReference>
<dbReference type="Pfam" id="PF00408">
    <property type="entry name" value="PGM_PMM_IV"/>
    <property type="match status" value="1"/>
</dbReference>
<dbReference type="AlphaFoldDB" id="A0A1W2EMC7"/>
<gene>
    <name evidence="12" type="ORF">SAMN04488500_1265</name>
</gene>
<keyword evidence="13" id="KW-1185">Reference proteome</keyword>
<evidence type="ECO:0000313" key="12">
    <source>
        <dbReference type="EMBL" id="SMD10436.1"/>
    </source>
</evidence>
<evidence type="ECO:0000256" key="5">
    <source>
        <dbReference type="ARBA" id="ARBA00022842"/>
    </source>
</evidence>
<proteinExistence type="inferred from homology"/>
<protein>
    <submittedName>
        <fullName evidence="12">Phosphomannomutase</fullName>
    </submittedName>
</protein>
<reference evidence="12 13" key="1">
    <citation type="submission" date="2017-04" db="EMBL/GenBank/DDBJ databases">
        <authorList>
            <person name="Afonso C.L."/>
            <person name="Miller P.J."/>
            <person name="Scott M.A."/>
            <person name="Spackman E."/>
            <person name="Goraichik I."/>
            <person name="Dimitrov K.M."/>
            <person name="Suarez D.L."/>
            <person name="Swayne D.E."/>
        </authorList>
    </citation>
    <scope>NUCLEOTIDE SEQUENCE [LARGE SCALE GENOMIC DNA]</scope>
    <source>
        <strain evidence="12 13">DSM 5090</strain>
    </source>
</reference>
<dbReference type="Pfam" id="PF02878">
    <property type="entry name" value="PGM_PMM_I"/>
    <property type="match status" value="1"/>
</dbReference>
<evidence type="ECO:0000259" key="10">
    <source>
        <dbReference type="Pfam" id="PF02879"/>
    </source>
</evidence>
<dbReference type="Gene3D" id="3.40.120.10">
    <property type="entry name" value="Alpha-D-Glucose-1,6-Bisphosphate, subunit A, domain 3"/>
    <property type="match status" value="3"/>
</dbReference>
<dbReference type="Gene3D" id="3.30.310.50">
    <property type="entry name" value="Alpha-D-phosphohexomutase, C-terminal domain"/>
    <property type="match status" value="1"/>
</dbReference>
<keyword evidence="3" id="KW-0597">Phosphoprotein</keyword>
<dbReference type="GO" id="GO:0005975">
    <property type="term" value="P:carbohydrate metabolic process"/>
    <property type="evidence" value="ECO:0007669"/>
    <property type="project" value="InterPro"/>
</dbReference>
<dbReference type="InterPro" id="IPR036900">
    <property type="entry name" value="A-D-PHexomutase_C_sf"/>
</dbReference>
<evidence type="ECO:0000259" key="8">
    <source>
        <dbReference type="Pfam" id="PF00408"/>
    </source>
</evidence>
<dbReference type="STRING" id="112901.SAMN04488500_1265"/>
<dbReference type="PROSITE" id="PS00710">
    <property type="entry name" value="PGM_PMM"/>
    <property type="match status" value="1"/>
</dbReference>
<dbReference type="SUPFAM" id="SSF53738">
    <property type="entry name" value="Phosphoglucomutase, first 3 domains"/>
    <property type="match status" value="3"/>
</dbReference>
<dbReference type="Pfam" id="PF02880">
    <property type="entry name" value="PGM_PMM_III"/>
    <property type="match status" value="1"/>
</dbReference>
<evidence type="ECO:0000313" key="13">
    <source>
        <dbReference type="Proteomes" id="UP000192738"/>
    </source>
</evidence>
<dbReference type="GO" id="GO:0000287">
    <property type="term" value="F:magnesium ion binding"/>
    <property type="evidence" value="ECO:0007669"/>
    <property type="project" value="InterPro"/>
</dbReference>
<dbReference type="PANTHER" id="PTHR43771">
    <property type="entry name" value="PHOSPHOMANNOMUTASE"/>
    <property type="match status" value="1"/>
</dbReference>
<dbReference type="RefSeq" id="WP_084577981.1">
    <property type="nucleotide sequence ID" value="NZ_CP155572.1"/>
</dbReference>
<evidence type="ECO:0000256" key="6">
    <source>
        <dbReference type="ARBA" id="ARBA00023235"/>
    </source>
</evidence>
<keyword evidence="6" id="KW-0413">Isomerase</keyword>
<dbReference type="InterPro" id="IPR005843">
    <property type="entry name" value="A-D-PHexomutase_C"/>
</dbReference>
<feature type="domain" description="Alpha-D-phosphohexomutase alpha/beta/alpha" evidence="10">
    <location>
        <begin position="145"/>
        <end position="241"/>
    </location>
</feature>
<dbReference type="InterPro" id="IPR016055">
    <property type="entry name" value="A-D-PHexomutase_a/b/a-I/II/III"/>
</dbReference>
<evidence type="ECO:0000256" key="7">
    <source>
        <dbReference type="RuleBase" id="RU004326"/>
    </source>
</evidence>
<keyword evidence="5 7" id="KW-0460">Magnesium</keyword>
<evidence type="ECO:0000256" key="3">
    <source>
        <dbReference type="ARBA" id="ARBA00022553"/>
    </source>
</evidence>
<dbReference type="InterPro" id="IPR005841">
    <property type="entry name" value="Alpha-D-phosphohexomutase_SF"/>
</dbReference>
<dbReference type="InterPro" id="IPR016066">
    <property type="entry name" value="A-D-PHexomutase_CS"/>
</dbReference>
<dbReference type="CDD" id="cd03089">
    <property type="entry name" value="PMM_PGM"/>
    <property type="match status" value="1"/>
</dbReference>
<evidence type="ECO:0000256" key="4">
    <source>
        <dbReference type="ARBA" id="ARBA00022723"/>
    </source>
</evidence>
<dbReference type="SUPFAM" id="SSF55957">
    <property type="entry name" value="Phosphoglucomutase, C-terminal domain"/>
    <property type="match status" value="1"/>
</dbReference>
<name>A0A1W2EMC7_9FIRM</name>
<accession>A0A1W2EMC7</accession>
<keyword evidence="4 7" id="KW-0479">Metal-binding</keyword>
<dbReference type="InterPro" id="IPR005844">
    <property type="entry name" value="A-D-PHexomutase_a/b/a-I"/>
</dbReference>
<evidence type="ECO:0000256" key="2">
    <source>
        <dbReference type="ARBA" id="ARBA00010231"/>
    </source>
</evidence>
<dbReference type="Pfam" id="PF02879">
    <property type="entry name" value="PGM_PMM_II"/>
    <property type="match status" value="1"/>
</dbReference>
<feature type="domain" description="Alpha-D-phosphohexomutase C-terminal" evidence="8">
    <location>
        <begin position="369"/>
        <end position="426"/>
    </location>
</feature>
<dbReference type="InterPro" id="IPR005845">
    <property type="entry name" value="A-D-PHexomutase_a/b/a-II"/>
</dbReference>
<comment type="similarity">
    <text evidence="2 7">Belongs to the phosphohexose mutase family.</text>
</comment>
<evidence type="ECO:0000256" key="1">
    <source>
        <dbReference type="ARBA" id="ARBA00001946"/>
    </source>
</evidence>
<evidence type="ECO:0000259" key="9">
    <source>
        <dbReference type="Pfam" id="PF02878"/>
    </source>
</evidence>